<evidence type="ECO:0000313" key="2">
    <source>
        <dbReference type="EMBL" id="RAV98245.1"/>
    </source>
</evidence>
<proteinExistence type="predicted"/>
<name>A0A364XWW3_9BACT</name>
<reference evidence="2 3" key="1">
    <citation type="submission" date="2018-06" db="EMBL/GenBank/DDBJ databases">
        <title>Chryseolinea flavus sp. nov., a member of the phylum Bacteroidetes isolated from soil.</title>
        <authorList>
            <person name="Li Y."/>
            <person name="Wang J."/>
        </authorList>
    </citation>
    <scope>NUCLEOTIDE SEQUENCE [LARGE SCALE GENOMIC DNA]</scope>
    <source>
        <strain evidence="2 3">SDU1-6</strain>
    </source>
</reference>
<dbReference type="PANTHER" id="PTHR35339">
    <property type="entry name" value="LINALOOL DEHYDRATASE_ISOMERASE DOMAIN-CONTAINING PROTEIN"/>
    <property type="match status" value="1"/>
</dbReference>
<organism evidence="2 3">
    <name type="scientific">Pseudochryseolinea flava</name>
    <dbReference type="NCBI Taxonomy" id="2059302"/>
    <lineage>
        <taxon>Bacteria</taxon>
        <taxon>Pseudomonadati</taxon>
        <taxon>Bacteroidota</taxon>
        <taxon>Cytophagia</taxon>
        <taxon>Cytophagales</taxon>
        <taxon>Fulvivirgaceae</taxon>
        <taxon>Pseudochryseolinea</taxon>
    </lineage>
</organism>
<dbReference type="Proteomes" id="UP000251889">
    <property type="component" value="Unassembled WGS sequence"/>
</dbReference>
<sequence length="412" mass="46154">MIRRNFLKGFSLLGAGSTLTPLFGFRTPDSPTAQESDRDYWIAMLTRITQPVLDALHRDRIKELMPVESHVDATFRKEVTYLEALGRSLAGIAPWLELGADTTAEGKMRDKFIQLSVGAIRNAVTPTAKSFLNFTRHGQPLVDAAFLAHALIRAPKQLWGNLDEVTRQHLVTALKSTRAIKPYYSNWLLFSAMVEAALLKFTNDYDPVRVDYALRSHEEWYKGDGMYGDGPEFHADYYNSFVIQPMLLDIWKTIYEVRSEGAEQSARIVKRAQRFAEIQERMISPEGAFPPLGRSLAYRCGAFQLLSQMALQKQLPNSVTPAQVRSALTAVIKTTMDAPGTFDTNGWLRIGLVGHQPEIGEHYISTGSLYLCSVAFLPLGLKADNEFWNAPGIAWTSKKAFAGQKFSIDRAI</sequence>
<dbReference type="PANTHER" id="PTHR35339:SF3">
    <property type="entry name" value="DUF2264 DOMAIN-CONTAINING PROTEIN"/>
    <property type="match status" value="1"/>
</dbReference>
<protein>
    <recommendedName>
        <fullName evidence="1">DUF2264 domain-containing protein</fullName>
    </recommendedName>
</protein>
<keyword evidence="3" id="KW-1185">Reference proteome</keyword>
<comment type="caution">
    <text evidence="2">The sequence shown here is derived from an EMBL/GenBank/DDBJ whole genome shotgun (WGS) entry which is preliminary data.</text>
</comment>
<dbReference type="Pfam" id="PF10022">
    <property type="entry name" value="DUF2264"/>
    <property type="match status" value="1"/>
</dbReference>
<dbReference type="InterPro" id="IPR016624">
    <property type="entry name" value="UCP014753"/>
</dbReference>
<dbReference type="PIRSF" id="PIRSF014753">
    <property type="entry name" value="UCP014753"/>
    <property type="match status" value="1"/>
</dbReference>
<dbReference type="AlphaFoldDB" id="A0A364XWW3"/>
<evidence type="ECO:0000313" key="3">
    <source>
        <dbReference type="Proteomes" id="UP000251889"/>
    </source>
</evidence>
<dbReference type="EMBL" id="QMFY01000020">
    <property type="protein sequence ID" value="RAV98245.1"/>
    <property type="molecule type" value="Genomic_DNA"/>
</dbReference>
<dbReference type="RefSeq" id="WP_112749657.1">
    <property type="nucleotide sequence ID" value="NZ_QMFY01000020.1"/>
</dbReference>
<feature type="domain" description="DUF2264" evidence="1">
    <location>
        <begin position="37"/>
        <end position="391"/>
    </location>
</feature>
<evidence type="ECO:0000259" key="1">
    <source>
        <dbReference type="Pfam" id="PF10022"/>
    </source>
</evidence>
<dbReference type="InterPro" id="IPR049349">
    <property type="entry name" value="DUF2264_N"/>
</dbReference>
<dbReference type="OrthoDB" id="9813465at2"/>
<gene>
    <name evidence="2" type="ORF">DQQ10_24905</name>
</gene>
<accession>A0A364XWW3</accession>